<feature type="region of interest" description="Disordered" evidence="1">
    <location>
        <begin position="132"/>
        <end position="205"/>
    </location>
</feature>
<evidence type="ECO:0000313" key="2">
    <source>
        <dbReference type="Proteomes" id="UP000095283"/>
    </source>
</evidence>
<dbReference type="AlphaFoldDB" id="A0A1I7W6H8"/>
<reference evidence="3" key="1">
    <citation type="submission" date="2016-11" db="UniProtKB">
        <authorList>
            <consortium name="WormBaseParasite"/>
        </authorList>
    </citation>
    <scope>IDENTIFICATION</scope>
</reference>
<feature type="compositionally biased region" description="Basic and acidic residues" evidence="1">
    <location>
        <begin position="170"/>
        <end position="182"/>
    </location>
</feature>
<sequence>MIRCYLCQVALLNELAQVPTHTQSVASQPHHMKNDFDDREEKPIVGNFVSTIVLFFDSLGLLGSSVFQLVGRFYHVFSRYKILGVIFCKNPVKFRNNVVFKELKNAHDEKEASRARVEAEYSVEGMGTRSIDPLTEYRREEERLKNTHSPFDDVPRRNRQVRGKPPTPPPRDRSRSPARSERATPSLDIGKNNNYPSHRHQNGVIESGDFDISNLNSTIKNNSSFQTDIFLKISSSPRSQYYGQMSRRSSLTSVGESILF</sequence>
<dbReference type="Proteomes" id="UP000095283">
    <property type="component" value="Unplaced"/>
</dbReference>
<feature type="compositionally biased region" description="Basic and acidic residues" evidence="1">
    <location>
        <begin position="135"/>
        <end position="156"/>
    </location>
</feature>
<accession>A0A1I7W6H8</accession>
<evidence type="ECO:0000313" key="3">
    <source>
        <dbReference type="WBParaSite" id="Hba_00216"/>
    </source>
</evidence>
<keyword evidence="2" id="KW-1185">Reference proteome</keyword>
<organism evidence="2 3">
    <name type="scientific">Heterorhabditis bacteriophora</name>
    <name type="common">Entomopathogenic nematode worm</name>
    <dbReference type="NCBI Taxonomy" id="37862"/>
    <lineage>
        <taxon>Eukaryota</taxon>
        <taxon>Metazoa</taxon>
        <taxon>Ecdysozoa</taxon>
        <taxon>Nematoda</taxon>
        <taxon>Chromadorea</taxon>
        <taxon>Rhabditida</taxon>
        <taxon>Rhabditina</taxon>
        <taxon>Rhabditomorpha</taxon>
        <taxon>Strongyloidea</taxon>
        <taxon>Heterorhabditidae</taxon>
        <taxon>Heterorhabditis</taxon>
    </lineage>
</organism>
<name>A0A1I7W6H8_HETBA</name>
<proteinExistence type="predicted"/>
<protein>
    <submittedName>
        <fullName evidence="3">LMBR1-like membrane protein</fullName>
    </submittedName>
</protein>
<dbReference type="WBParaSite" id="Hba_00216">
    <property type="protein sequence ID" value="Hba_00216"/>
    <property type="gene ID" value="Hba_00216"/>
</dbReference>
<evidence type="ECO:0000256" key="1">
    <source>
        <dbReference type="SAM" id="MobiDB-lite"/>
    </source>
</evidence>